<evidence type="ECO:0000313" key="8">
    <source>
        <dbReference type="EMBL" id="CAF4049979.1"/>
    </source>
</evidence>
<evidence type="ECO:0000256" key="1">
    <source>
        <dbReference type="ARBA" id="ARBA00004123"/>
    </source>
</evidence>
<evidence type="ECO:0000256" key="2">
    <source>
        <dbReference type="ARBA" id="ARBA00022723"/>
    </source>
</evidence>
<sequence length="727" mass="82286">MSSDLTETSSASLIVISDTTSSDNADLATNYVAKTVRDQFYTDIKIINEKNSWEATCKICKSTIRGTKGVTSNYNRHIKEFHKSQYELWQQQLQLNISPGQKKITDTLTVQKVKPASTSGSTYLSNHPRQVELEKSITEDLIIELGLPISLVERPSFIKFMTYVDPRFKMISRRTLTRTTLPNLYSKMLDGLRSFCSMAKFISLTLDLWTDRRQRAFFALTGHAIINSEFKSYVMSFQPIFGSHSASSLLEMYETCINSYNIQSKLVRLITDSASNNVAAFTGLVIPGFENYFLNEDDQLNSDWNSDGEQIESDDITSENNISIETQDILKQFFDTISSENESFRLPCYAHTLQLTVNDGLKGLTGIQSSLEKISKIAKLSHSSTLVSERFEKIQICIPKANKTRWNSQYETVVTVTGVQPSDLNEILIQTQHRDLCLKSLDYQMLSEFVSLLALFAEATNATQAQNIPSISIVTPSILAIYHDLLLEQSNIKYASILCECLLESLLSRFGGLLEQMLIDIDITEKNKNKRFYDLYKDPIFLLAPFLDGHFRLRWISSSLLSEQVQEELSNKIQQLVFEQCILLEHVNGLPATSANDNMMLSPSVQTQALLNSAASSPTTPKRKCLFANLENKAMKKPKSDPFSYIKDEITKYLNDNDMDSMLLLKSSNNYPTLSKLAMKILSIPATSAPVERVFSQSGFLFRQHRASMTRTTLQQLTMLKCNRDLL</sequence>
<dbReference type="GO" id="GO:0005634">
    <property type="term" value="C:nucleus"/>
    <property type="evidence" value="ECO:0007669"/>
    <property type="project" value="UniProtKB-SubCell"/>
</dbReference>
<evidence type="ECO:0000256" key="3">
    <source>
        <dbReference type="ARBA" id="ARBA00022771"/>
    </source>
</evidence>
<evidence type="ECO:0000313" key="7">
    <source>
        <dbReference type="EMBL" id="CAF1344519.1"/>
    </source>
</evidence>
<dbReference type="PANTHER" id="PTHR46481:SF10">
    <property type="entry name" value="ZINC FINGER BED DOMAIN-CONTAINING PROTEIN 39"/>
    <property type="match status" value="1"/>
</dbReference>
<evidence type="ECO:0000256" key="5">
    <source>
        <dbReference type="ARBA" id="ARBA00023242"/>
    </source>
</evidence>
<dbReference type="EMBL" id="CAJNOT010002804">
    <property type="protein sequence ID" value="CAF1344519.1"/>
    <property type="molecule type" value="Genomic_DNA"/>
</dbReference>
<comment type="subcellular location">
    <subcellularLocation>
        <location evidence="1">Nucleus</location>
    </subcellularLocation>
</comment>
<gene>
    <name evidence="8" type="ORF">JBS370_LOCUS28987</name>
    <name evidence="7" type="ORF">ZHD862_LOCUS30227</name>
</gene>
<dbReference type="Proteomes" id="UP000663864">
    <property type="component" value="Unassembled WGS sequence"/>
</dbReference>
<evidence type="ECO:0000259" key="6">
    <source>
        <dbReference type="Pfam" id="PF05699"/>
    </source>
</evidence>
<evidence type="ECO:0000256" key="4">
    <source>
        <dbReference type="ARBA" id="ARBA00022833"/>
    </source>
</evidence>
<dbReference type="SUPFAM" id="SSF53098">
    <property type="entry name" value="Ribonuclease H-like"/>
    <property type="match status" value="1"/>
</dbReference>
<organism evidence="7 9">
    <name type="scientific">Rotaria sordida</name>
    <dbReference type="NCBI Taxonomy" id="392033"/>
    <lineage>
        <taxon>Eukaryota</taxon>
        <taxon>Metazoa</taxon>
        <taxon>Spiralia</taxon>
        <taxon>Gnathifera</taxon>
        <taxon>Rotifera</taxon>
        <taxon>Eurotatoria</taxon>
        <taxon>Bdelloidea</taxon>
        <taxon>Philodinida</taxon>
        <taxon>Philodinidae</taxon>
        <taxon>Rotaria</taxon>
    </lineage>
</organism>
<dbReference type="InterPro" id="IPR052035">
    <property type="entry name" value="ZnF_BED_domain_contain"/>
</dbReference>
<name>A0A815GX62_9BILA</name>
<keyword evidence="4" id="KW-0862">Zinc</keyword>
<proteinExistence type="predicted"/>
<keyword evidence="3" id="KW-0863">Zinc-finger</keyword>
<dbReference type="GO" id="GO:0008270">
    <property type="term" value="F:zinc ion binding"/>
    <property type="evidence" value="ECO:0007669"/>
    <property type="project" value="UniProtKB-KW"/>
</dbReference>
<dbReference type="Pfam" id="PF05699">
    <property type="entry name" value="Dimer_Tnp_hAT"/>
    <property type="match status" value="1"/>
</dbReference>
<reference evidence="7" key="1">
    <citation type="submission" date="2021-02" db="EMBL/GenBank/DDBJ databases">
        <authorList>
            <person name="Nowell W R."/>
        </authorList>
    </citation>
    <scope>NUCLEOTIDE SEQUENCE</scope>
</reference>
<dbReference type="InterPro" id="IPR008906">
    <property type="entry name" value="HATC_C_dom"/>
</dbReference>
<protein>
    <recommendedName>
        <fullName evidence="6">HAT C-terminal dimerisation domain-containing protein</fullName>
    </recommendedName>
</protein>
<dbReference type="PANTHER" id="PTHR46481">
    <property type="entry name" value="ZINC FINGER BED DOMAIN-CONTAINING PROTEIN 4"/>
    <property type="match status" value="1"/>
</dbReference>
<keyword evidence="2" id="KW-0479">Metal-binding</keyword>
<dbReference type="InterPro" id="IPR012337">
    <property type="entry name" value="RNaseH-like_sf"/>
</dbReference>
<keyword evidence="5" id="KW-0539">Nucleus</keyword>
<dbReference type="AlphaFoldDB" id="A0A815GX62"/>
<comment type="caution">
    <text evidence="7">The sequence shown here is derived from an EMBL/GenBank/DDBJ whole genome shotgun (WGS) entry which is preliminary data.</text>
</comment>
<evidence type="ECO:0000313" key="9">
    <source>
        <dbReference type="Proteomes" id="UP000663864"/>
    </source>
</evidence>
<dbReference type="EMBL" id="CAJOBD010006053">
    <property type="protein sequence ID" value="CAF4049979.1"/>
    <property type="molecule type" value="Genomic_DNA"/>
</dbReference>
<accession>A0A815GX62</accession>
<dbReference type="Proteomes" id="UP000663836">
    <property type="component" value="Unassembled WGS sequence"/>
</dbReference>
<dbReference type="GO" id="GO:0046983">
    <property type="term" value="F:protein dimerization activity"/>
    <property type="evidence" value="ECO:0007669"/>
    <property type="project" value="InterPro"/>
</dbReference>
<feature type="domain" description="HAT C-terminal dimerisation" evidence="6">
    <location>
        <begin position="659"/>
        <end position="721"/>
    </location>
</feature>